<feature type="signal peptide" evidence="2">
    <location>
        <begin position="1"/>
        <end position="20"/>
    </location>
</feature>
<dbReference type="PROSITE" id="PS50041">
    <property type="entry name" value="C_TYPE_LECTIN_2"/>
    <property type="match status" value="1"/>
</dbReference>
<dbReference type="InterPro" id="IPR018378">
    <property type="entry name" value="C-type_lectin_CS"/>
</dbReference>
<evidence type="ECO:0000256" key="2">
    <source>
        <dbReference type="SAM" id="SignalP"/>
    </source>
</evidence>
<evidence type="ECO:0000256" key="1">
    <source>
        <dbReference type="ARBA" id="ARBA00023157"/>
    </source>
</evidence>
<comment type="caution">
    <text evidence="4">The sequence shown here is derived from an EMBL/GenBank/DDBJ whole genome shotgun (WGS) entry which is preliminary data.</text>
</comment>
<dbReference type="InterPro" id="IPR001304">
    <property type="entry name" value="C-type_lectin-like"/>
</dbReference>
<keyword evidence="2" id="KW-0732">Signal</keyword>
<dbReference type="PANTHER" id="PTHR22803">
    <property type="entry name" value="MANNOSE, PHOSPHOLIPASE, LECTIN RECEPTOR RELATED"/>
    <property type="match status" value="1"/>
</dbReference>
<organism evidence="4 5">
    <name type="scientific">Plakobranchus ocellatus</name>
    <dbReference type="NCBI Taxonomy" id="259542"/>
    <lineage>
        <taxon>Eukaryota</taxon>
        <taxon>Metazoa</taxon>
        <taxon>Spiralia</taxon>
        <taxon>Lophotrochozoa</taxon>
        <taxon>Mollusca</taxon>
        <taxon>Gastropoda</taxon>
        <taxon>Heterobranchia</taxon>
        <taxon>Euthyneura</taxon>
        <taxon>Panpulmonata</taxon>
        <taxon>Sacoglossa</taxon>
        <taxon>Placobranchoidea</taxon>
        <taxon>Plakobranchidae</taxon>
        <taxon>Plakobranchus</taxon>
    </lineage>
</organism>
<dbReference type="InterPro" id="IPR050111">
    <property type="entry name" value="C-type_lectin/snaclec_domain"/>
</dbReference>
<keyword evidence="5" id="KW-1185">Reference proteome</keyword>
<name>A0AAV4BC79_9GAST</name>
<gene>
    <name evidence="4" type="ORF">PoB_004286400</name>
</gene>
<dbReference type="Proteomes" id="UP000735302">
    <property type="component" value="Unassembled WGS sequence"/>
</dbReference>
<evidence type="ECO:0000313" key="5">
    <source>
        <dbReference type="Proteomes" id="UP000735302"/>
    </source>
</evidence>
<feature type="domain" description="C-type lectin" evidence="3">
    <location>
        <begin position="49"/>
        <end position="167"/>
    </location>
</feature>
<feature type="chain" id="PRO_5043618508" evidence="2">
    <location>
        <begin position="21"/>
        <end position="170"/>
    </location>
</feature>
<dbReference type="Gene3D" id="3.10.100.10">
    <property type="entry name" value="Mannose-Binding Protein A, subunit A"/>
    <property type="match status" value="1"/>
</dbReference>
<keyword evidence="1" id="KW-1015">Disulfide bond</keyword>
<proteinExistence type="predicted"/>
<sequence length="170" mass="19719">MALQSILLLLVVLVIGTVQGNLSPLQEDMQILSGVGWDGYVVYNVSPEYKGSMYYISRDPEPFNLAKMNMRCKGYGGYLVQIDNYREYRYLRFQAVRRRSRTLVYTGITDLGSEGRFYNFNDKKPAGYLRWRRRQPDNWKGNEHCVHITIWGLNDIGCDGIGRYICEIPV</sequence>
<evidence type="ECO:0000313" key="4">
    <source>
        <dbReference type="EMBL" id="GFO16359.1"/>
    </source>
</evidence>
<dbReference type="InterPro" id="IPR016187">
    <property type="entry name" value="CTDL_fold"/>
</dbReference>
<reference evidence="4 5" key="1">
    <citation type="journal article" date="2021" name="Elife">
        <title>Chloroplast acquisition without the gene transfer in kleptoplastic sea slugs, Plakobranchus ocellatus.</title>
        <authorList>
            <person name="Maeda T."/>
            <person name="Takahashi S."/>
            <person name="Yoshida T."/>
            <person name="Shimamura S."/>
            <person name="Takaki Y."/>
            <person name="Nagai Y."/>
            <person name="Toyoda A."/>
            <person name="Suzuki Y."/>
            <person name="Arimoto A."/>
            <person name="Ishii H."/>
            <person name="Satoh N."/>
            <person name="Nishiyama T."/>
            <person name="Hasebe M."/>
            <person name="Maruyama T."/>
            <person name="Minagawa J."/>
            <person name="Obokata J."/>
            <person name="Shigenobu S."/>
        </authorList>
    </citation>
    <scope>NUCLEOTIDE SEQUENCE [LARGE SCALE GENOMIC DNA]</scope>
</reference>
<accession>A0AAV4BC79</accession>
<dbReference type="SMART" id="SM00034">
    <property type="entry name" value="CLECT"/>
    <property type="match status" value="1"/>
</dbReference>
<dbReference type="EMBL" id="BLXT01004660">
    <property type="protein sequence ID" value="GFO16359.1"/>
    <property type="molecule type" value="Genomic_DNA"/>
</dbReference>
<dbReference type="Pfam" id="PF00059">
    <property type="entry name" value="Lectin_C"/>
    <property type="match status" value="1"/>
</dbReference>
<protein>
    <submittedName>
        <fullName evidence="4">C-type lectin 2</fullName>
    </submittedName>
</protein>
<dbReference type="SUPFAM" id="SSF56436">
    <property type="entry name" value="C-type lectin-like"/>
    <property type="match status" value="1"/>
</dbReference>
<dbReference type="AlphaFoldDB" id="A0AAV4BC79"/>
<dbReference type="PROSITE" id="PS00615">
    <property type="entry name" value="C_TYPE_LECTIN_1"/>
    <property type="match status" value="1"/>
</dbReference>
<evidence type="ECO:0000259" key="3">
    <source>
        <dbReference type="PROSITE" id="PS50041"/>
    </source>
</evidence>
<dbReference type="InterPro" id="IPR016186">
    <property type="entry name" value="C-type_lectin-like/link_sf"/>
</dbReference>